<dbReference type="OrthoDB" id="3052647at2759"/>
<gene>
    <name evidence="3" type="ORF">D9611_008238</name>
</gene>
<dbReference type="AlphaFoldDB" id="A0A8H5BID4"/>
<organism evidence="3 4">
    <name type="scientific">Ephemerocybe angulata</name>
    <dbReference type="NCBI Taxonomy" id="980116"/>
    <lineage>
        <taxon>Eukaryota</taxon>
        <taxon>Fungi</taxon>
        <taxon>Dikarya</taxon>
        <taxon>Basidiomycota</taxon>
        <taxon>Agaricomycotina</taxon>
        <taxon>Agaricomycetes</taxon>
        <taxon>Agaricomycetidae</taxon>
        <taxon>Agaricales</taxon>
        <taxon>Agaricineae</taxon>
        <taxon>Psathyrellaceae</taxon>
        <taxon>Ephemerocybe</taxon>
    </lineage>
</organism>
<reference evidence="3 4" key="1">
    <citation type="journal article" date="2020" name="ISME J.">
        <title>Uncovering the hidden diversity of litter-decomposition mechanisms in mushroom-forming fungi.</title>
        <authorList>
            <person name="Floudas D."/>
            <person name="Bentzer J."/>
            <person name="Ahren D."/>
            <person name="Johansson T."/>
            <person name="Persson P."/>
            <person name="Tunlid A."/>
        </authorList>
    </citation>
    <scope>NUCLEOTIDE SEQUENCE [LARGE SCALE GENOMIC DNA]</scope>
    <source>
        <strain evidence="3 4">CBS 175.51</strain>
    </source>
</reference>
<evidence type="ECO:0008006" key="5">
    <source>
        <dbReference type="Google" id="ProtNLM"/>
    </source>
</evidence>
<dbReference type="Proteomes" id="UP000541558">
    <property type="component" value="Unassembled WGS sequence"/>
</dbReference>
<evidence type="ECO:0000256" key="2">
    <source>
        <dbReference type="SAM" id="Phobius"/>
    </source>
</evidence>
<protein>
    <recommendedName>
        <fullName evidence="5">Transmembrane protein</fullName>
    </recommendedName>
</protein>
<keyword evidence="2" id="KW-0812">Transmembrane</keyword>
<name>A0A8H5BID4_9AGAR</name>
<feature type="transmembrane region" description="Helical" evidence="2">
    <location>
        <begin position="307"/>
        <end position="331"/>
    </location>
</feature>
<dbReference type="EMBL" id="JAACJK010000165">
    <property type="protein sequence ID" value="KAF5323837.1"/>
    <property type="molecule type" value="Genomic_DNA"/>
</dbReference>
<keyword evidence="2" id="KW-1133">Transmembrane helix</keyword>
<evidence type="ECO:0000313" key="3">
    <source>
        <dbReference type="EMBL" id="KAF5323837.1"/>
    </source>
</evidence>
<keyword evidence="2" id="KW-0472">Membrane</keyword>
<feature type="region of interest" description="Disordered" evidence="1">
    <location>
        <begin position="381"/>
        <end position="415"/>
    </location>
</feature>
<evidence type="ECO:0000313" key="4">
    <source>
        <dbReference type="Proteomes" id="UP000541558"/>
    </source>
</evidence>
<comment type="caution">
    <text evidence="3">The sequence shown here is derived from an EMBL/GenBank/DDBJ whole genome shotgun (WGS) entry which is preliminary data.</text>
</comment>
<sequence>MSGRWVVVDDTDPGITYTGPWYEKGQESFSGSTGYGTPWGGSQHGTNGTASLSYTFTGQSIRVFGTSAVTRNLAGNVTDPHWSCTLGTMELQPYKPWSSDINNWPLCEGWAAVTGAGEQTFVLKTWSESGKSNFWIDQIRYLPLPDSTSKLSGKVAVSLEESDPELVYTGQWDDLRIGSLAKATTQAGASVTLNFSGTKVTWVGWKPAGYGLLASQATYSLDGGPATTFDIQGLPNAGDGTQYYQHIFETPEFPAGQHSLTVTYNGGVNSAPLSIDYLVIANGDLPQSVSQSGSGFARESTKLSVQAIVAIVVPVVLLTVCVLFGSVCYFVKWRRRRRGARQEEENAAREGGSSPQETNIVVPPPMGQVAGAGGVVSNAVASGSGIHGGESSTTGLIPPPVGGQPALDDDDDDVDDEVIREVYIPAPRGRLGP</sequence>
<keyword evidence="4" id="KW-1185">Reference proteome</keyword>
<dbReference type="Gene3D" id="2.60.120.260">
    <property type="entry name" value="Galactose-binding domain-like"/>
    <property type="match status" value="1"/>
</dbReference>
<evidence type="ECO:0000256" key="1">
    <source>
        <dbReference type="SAM" id="MobiDB-lite"/>
    </source>
</evidence>
<proteinExistence type="predicted"/>
<accession>A0A8H5BID4</accession>
<feature type="region of interest" description="Disordered" evidence="1">
    <location>
        <begin position="340"/>
        <end position="361"/>
    </location>
</feature>